<evidence type="ECO:0000256" key="1">
    <source>
        <dbReference type="SAM" id="MobiDB-lite"/>
    </source>
</evidence>
<dbReference type="AlphaFoldDB" id="A0A6A4I8M9"/>
<organism evidence="2 3">
    <name type="scientific">Gymnopus androsaceus JB14</name>
    <dbReference type="NCBI Taxonomy" id="1447944"/>
    <lineage>
        <taxon>Eukaryota</taxon>
        <taxon>Fungi</taxon>
        <taxon>Dikarya</taxon>
        <taxon>Basidiomycota</taxon>
        <taxon>Agaricomycotina</taxon>
        <taxon>Agaricomycetes</taxon>
        <taxon>Agaricomycetidae</taxon>
        <taxon>Agaricales</taxon>
        <taxon>Marasmiineae</taxon>
        <taxon>Omphalotaceae</taxon>
        <taxon>Gymnopus</taxon>
    </lineage>
</organism>
<evidence type="ECO:0000313" key="3">
    <source>
        <dbReference type="Proteomes" id="UP000799118"/>
    </source>
</evidence>
<dbReference type="EMBL" id="ML769398">
    <property type="protein sequence ID" value="KAE9407059.1"/>
    <property type="molecule type" value="Genomic_DNA"/>
</dbReference>
<keyword evidence="3" id="KW-1185">Reference proteome</keyword>
<reference evidence="2" key="1">
    <citation type="journal article" date="2019" name="Environ. Microbiol.">
        <title>Fungal ecological strategies reflected in gene transcription - a case study of two litter decomposers.</title>
        <authorList>
            <person name="Barbi F."/>
            <person name="Kohler A."/>
            <person name="Barry K."/>
            <person name="Baskaran P."/>
            <person name="Daum C."/>
            <person name="Fauchery L."/>
            <person name="Ihrmark K."/>
            <person name="Kuo A."/>
            <person name="LaButti K."/>
            <person name="Lipzen A."/>
            <person name="Morin E."/>
            <person name="Grigoriev I.V."/>
            <person name="Henrissat B."/>
            <person name="Lindahl B."/>
            <person name="Martin F."/>
        </authorList>
    </citation>
    <scope>NUCLEOTIDE SEQUENCE</scope>
    <source>
        <strain evidence="2">JB14</strain>
    </source>
</reference>
<gene>
    <name evidence="2" type="ORF">BT96DRAFT_1014461</name>
</gene>
<feature type="region of interest" description="Disordered" evidence="1">
    <location>
        <begin position="76"/>
        <end position="96"/>
    </location>
</feature>
<feature type="region of interest" description="Disordered" evidence="1">
    <location>
        <begin position="127"/>
        <end position="157"/>
    </location>
</feature>
<protein>
    <submittedName>
        <fullName evidence="2">Uncharacterized protein</fullName>
    </submittedName>
</protein>
<feature type="compositionally biased region" description="Basic and acidic residues" evidence="1">
    <location>
        <begin position="131"/>
        <end position="157"/>
    </location>
</feature>
<accession>A0A6A4I8M9</accession>
<proteinExistence type="predicted"/>
<feature type="compositionally biased region" description="Polar residues" evidence="1">
    <location>
        <begin position="77"/>
        <end position="88"/>
    </location>
</feature>
<sequence>MRQQSFIKVERPRGTPAFLVARLRKRRPSNCSPIFRESTALASTCLLVRATSRDTSTSEPRDDGTLTSEAATRLRTTDTPECSTQIITSPAPPPTCYPKVPRHPLVPITSAQQPHKLKSKRFRHRLPFHARSSDEESMPRQLSVREEEEKKGSRDDAGWTLYAVRGIVERRKSRTRWKGDRG</sequence>
<name>A0A6A4I8M9_9AGAR</name>
<dbReference type="Proteomes" id="UP000799118">
    <property type="component" value="Unassembled WGS sequence"/>
</dbReference>
<evidence type="ECO:0000313" key="2">
    <source>
        <dbReference type="EMBL" id="KAE9407059.1"/>
    </source>
</evidence>